<dbReference type="PRINTS" id="PR00344">
    <property type="entry name" value="BCTRLSENSOR"/>
</dbReference>
<keyword evidence="3 15" id="KW-0597">Phosphoprotein</keyword>
<dbReference type="InterPro" id="IPR003661">
    <property type="entry name" value="HisK_dim/P_dom"/>
</dbReference>
<dbReference type="InterPro" id="IPR035965">
    <property type="entry name" value="PAS-like_dom_sf"/>
</dbReference>
<keyword evidence="5" id="KW-0732">Signal</keyword>
<evidence type="ECO:0000256" key="11">
    <source>
        <dbReference type="ARBA" id="ARBA00058004"/>
    </source>
</evidence>
<feature type="modified residue" description="4-aspartylphosphate" evidence="15">
    <location>
        <position position="652"/>
    </location>
</feature>
<dbReference type="FunFam" id="3.30.565.10:FF:000010">
    <property type="entry name" value="Sensor histidine kinase RcsC"/>
    <property type="match status" value="1"/>
</dbReference>
<dbReference type="RefSeq" id="WP_156924264.1">
    <property type="nucleotide sequence ID" value="NZ_AXWS01000007.1"/>
</dbReference>
<dbReference type="PANTHER" id="PTHR45339">
    <property type="entry name" value="HYBRID SIGNAL TRANSDUCTION HISTIDINE KINASE J"/>
    <property type="match status" value="1"/>
</dbReference>
<dbReference type="InterPro" id="IPR036097">
    <property type="entry name" value="HisK_dim/P_sf"/>
</dbReference>
<evidence type="ECO:0000313" key="20">
    <source>
        <dbReference type="Proteomes" id="UP000675920"/>
    </source>
</evidence>
<feature type="domain" description="PAS" evidence="18">
    <location>
        <begin position="200"/>
        <end position="256"/>
    </location>
</feature>
<dbReference type="NCBIfam" id="TIGR00229">
    <property type="entry name" value="sensory_box"/>
    <property type="match status" value="2"/>
</dbReference>
<keyword evidence="7 21" id="KW-0418">Kinase</keyword>
<comment type="function">
    <text evidence="11">Member of the two-component regulatory system BvgS/BvgA. Phosphorylates BvgA via a four-step phosphorelay in response to environmental signals.</text>
</comment>
<dbReference type="SUPFAM" id="SSF55785">
    <property type="entry name" value="PYP-like sensor domain (PAS domain)"/>
    <property type="match status" value="2"/>
</dbReference>
<evidence type="ECO:0000256" key="6">
    <source>
        <dbReference type="ARBA" id="ARBA00022741"/>
    </source>
</evidence>
<accession>A0A8B6XC73</accession>
<dbReference type="CDD" id="cd00082">
    <property type="entry name" value="HisKA"/>
    <property type="match status" value="1"/>
</dbReference>
<dbReference type="InterPro" id="IPR001789">
    <property type="entry name" value="Sig_transdc_resp-reg_receiver"/>
</dbReference>
<evidence type="ECO:0000256" key="2">
    <source>
        <dbReference type="ARBA" id="ARBA00012438"/>
    </source>
</evidence>
<dbReference type="InterPro" id="IPR000700">
    <property type="entry name" value="PAS-assoc_C"/>
</dbReference>
<dbReference type="Pfam" id="PF00072">
    <property type="entry name" value="Response_reg"/>
    <property type="match status" value="1"/>
</dbReference>
<evidence type="ECO:0000256" key="7">
    <source>
        <dbReference type="ARBA" id="ARBA00022777"/>
    </source>
</evidence>
<dbReference type="CDD" id="cd00130">
    <property type="entry name" value="PAS"/>
    <property type="match status" value="2"/>
</dbReference>
<keyword evidence="8" id="KW-0067">ATP-binding</keyword>
<dbReference type="InterPro" id="IPR036890">
    <property type="entry name" value="HATPase_C_sf"/>
</dbReference>
<name>A0A8B6XC73_9BURK</name>
<dbReference type="Pfam" id="PF08447">
    <property type="entry name" value="PAS_3"/>
    <property type="match status" value="1"/>
</dbReference>
<evidence type="ECO:0000259" key="18">
    <source>
        <dbReference type="PROSITE" id="PS50112"/>
    </source>
</evidence>
<sequence>MSLEVPGARGAGRAPVAASTESAVLGVDATTRIHCGPLLSPMDTQAFIEKIAATAPGVLCAFHLDADGRASMPWAAQSLANIYGLRPDEVRESADAVWARVHPDDLERLHALIAASARDMTPWRAEFRVNHPARGEIWVEGHLVPEPDGQGGLLWQGFLTDITERRRVGAELDRYRYRLEELVAERTAQLAEANRALALRAAEIGDLYNQAPCGYHSLDAAGRFIEINDTELSWLGYARSEVIGCKGLADVLAPESVPKFGEAYALFKAEGELSGLELELRRRDGSLLPVMLNARAIYDVDGKFVCSRTTIFDNRERRARAAQIAALNAALERRAFEAEAANRAKSDFLANMSHEIRTPMNAIIGLTQLLQRHSADALQTERLGKIADAAHHLLQVINDILDISKIEAGKVELEIGDVDLRATFQRVAALISDRAIAKGLSVTVDPEPLPNTRLRGDPTRLTQALLNYASNAVKFTSRGGVRLGARIEHQEAGSVLLRFEVRDTGIGIAEADQARLFRPFEQADNSTTRRFGGTGLGLAINRRLAELMGGEVGVESRPGEGSCFWFTARLGRAAGAPSSLSGPTVTSVLRDQQGLLRRCQGRRVLLCEDDPVNQEVARAQLGEIGLQVTIAGDGQVAVELARAHDWALILMDMQMPRMDGLDATRAIRQLPAHATTPIVALTAGAFGEDRSRCLAAGMNDHLAKPVDTRALHAMLLRWLPPVIELPPERAPEAMALVDMAEAGRTRAGAMRADGALAGDAGQAGQAAAGVTHADRPEEAVGDGLVRGLATVPGIAVEQALATVAGRVDLLARVMTAFVQHAEPRPADSAPETIRRWSHGLAGASGGIGALDLMVLARETERMARDGELAGLPAQVARCSRGLTALLDALRPLVGQAALPSPTALRMLDDGLSRLDYLLGIDDLSARETFAGLRPALIARFGAEAIGRLARQVESYDCRAALVSLRSLVDGR</sequence>
<evidence type="ECO:0000256" key="14">
    <source>
        <dbReference type="ARBA" id="ARBA00070152"/>
    </source>
</evidence>
<dbReference type="PROSITE" id="PS50110">
    <property type="entry name" value="RESPONSE_REGULATORY"/>
    <property type="match status" value="1"/>
</dbReference>
<dbReference type="Gene3D" id="1.20.120.160">
    <property type="entry name" value="HPT domain"/>
    <property type="match status" value="1"/>
</dbReference>
<evidence type="ECO:0000256" key="5">
    <source>
        <dbReference type="ARBA" id="ARBA00022729"/>
    </source>
</evidence>
<evidence type="ECO:0000313" key="21">
    <source>
        <dbReference type="RefSeq" id="WP_156924264.1"/>
    </source>
</evidence>
<dbReference type="GO" id="GO:0005886">
    <property type="term" value="C:plasma membrane"/>
    <property type="evidence" value="ECO:0007669"/>
    <property type="project" value="UniProtKB-SubCell"/>
</dbReference>
<keyword evidence="6" id="KW-0547">Nucleotide-binding</keyword>
<reference evidence="21" key="4">
    <citation type="journal article" date="2006" name="J. Bacteriol.">
        <title>Structural classification of bacterial response regulators: diversity of output domains and domain combinations.</title>
        <authorList>
            <person name="Galperin M.Y."/>
        </authorList>
    </citation>
    <scope>NUCLEOTIDE SEQUENCE</scope>
</reference>
<feature type="domain" description="PAC" evidence="19">
    <location>
        <begin position="274"/>
        <end position="326"/>
    </location>
</feature>
<evidence type="ECO:0000256" key="1">
    <source>
        <dbReference type="ARBA" id="ARBA00000085"/>
    </source>
</evidence>
<dbReference type="Proteomes" id="UP000675920">
    <property type="component" value="Unplaced"/>
</dbReference>
<protein>
    <recommendedName>
        <fullName evidence="13">Sensory/regulatory protein RpfC</fullName>
        <ecNumber evidence="2">2.7.13.3</ecNumber>
    </recommendedName>
    <alternativeName>
        <fullName evidence="14">Virulence sensor protein BvgS</fullName>
    </alternativeName>
</protein>
<dbReference type="SMART" id="SM00086">
    <property type="entry name" value="PAC"/>
    <property type="match status" value="2"/>
</dbReference>
<dbReference type="InterPro" id="IPR011006">
    <property type="entry name" value="CheY-like_superfamily"/>
</dbReference>
<dbReference type="SUPFAM" id="SSF55874">
    <property type="entry name" value="ATPase domain of HSP90 chaperone/DNA topoisomerase II/histidine kinase"/>
    <property type="match status" value="1"/>
</dbReference>
<dbReference type="CDD" id="cd16922">
    <property type="entry name" value="HATPase_EvgS-ArcB-TorS-like"/>
    <property type="match status" value="1"/>
</dbReference>
<dbReference type="SUPFAM" id="SSF47226">
    <property type="entry name" value="Histidine-containing phosphotransfer domain, HPT domain"/>
    <property type="match status" value="1"/>
</dbReference>
<dbReference type="InterPro" id="IPR005467">
    <property type="entry name" value="His_kinase_dom"/>
</dbReference>
<dbReference type="InterPro" id="IPR036641">
    <property type="entry name" value="HPT_dom_sf"/>
</dbReference>
<dbReference type="Pfam" id="PF02518">
    <property type="entry name" value="HATPase_c"/>
    <property type="match status" value="1"/>
</dbReference>
<reference evidence="21" key="6">
    <citation type="journal article" date="2019" name="Annu. Rev. Microbiol.">
        <title>Structural Basis of Response Regulator Function.</title>
        <authorList>
            <person name="Gao R."/>
            <person name="Bouillet S."/>
            <person name="Stock A.M."/>
        </authorList>
    </citation>
    <scope>NUCLEOTIDE SEQUENCE</scope>
</reference>
<evidence type="ECO:0000256" key="13">
    <source>
        <dbReference type="ARBA" id="ARBA00068150"/>
    </source>
</evidence>
<comment type="catalytic activity">
    <reaction evidence="1">
        <text>ATP + protein L-histidine = ADP + protein N-phospho-L-histidine.</text>
        <dbReference type="EC" id="2.7.13.3"/>
    </reaction>
</comment>
<keyword evidence="10" id="KW-0843">Virulence</keyword>
<reference evidence="21" key="7">
    <citation type="submission" date="2025-08" db="UniProtKB">
        <authorList>
            <consortium name="RefSeq"/>
        </authorList>
    </citation>
    <scope>IDENTIFICATION</scope>
</reference>
<reference evidence="21" key="3">
    <citation type="journal article" date="2000" name="Trends Biochem. Sci.">
        <title>GHKL, an emergent ATPase/kinase superfamily.</title>
        <authorList>
            <person name="Dutta R."/>
            <person name="Inouye M."/>
        </authorList>
    </citation>
    <scope>NUCLEOTIDE SEQUENCE</scope>
</reference>
<dbReference type="SMART" id="SM00387">
    <property type="entry name" value="HATPase_c"/>
    <property type="match status" value="1"/>
</dbReference>
<dbReference type="Gene3D" id="3.30.450.20">
    <property type="entry name" value="PAS domain"/>
    <property type="match status" value="2"/>
</dbReference>
<dbReference type="InterPro" id="IPR001610">
    <property type="entry name" value="PAC"/>
</dbReference>
<organism evidence="20 21">
    <name type="scientific">Derxia gummosa DSM 723</name>
    <dbReference type="NCBI Taxonomy" id="1121388"/>
    <lineage>
        <taxon>Bacteria</taxon>
        <taxon>Pseudomonadati</taxon>
        <taxon>Pseudomonadota</taxon>
        <taxon>Betaproteobacteria</taxon>
        <taxon>Burkholderiales</taxon>
        <taxon>Alcaligenaceae</taxon>
        <taxon>Derxia</taxon>
    </lineage>
</organism>
<dbReference type="PANTHER" id="PTHR45339:SF5">
    <property type="entry name" value="HISTIDINE KINASE"/>
    <property type="match status" value="1"/>
</dbReference>
<dbReference type="SUPFAM" id="SSF52172">
    <property type="entry name" value="CheY-like"/>
    <property type="match status" value="1"/>
</dbReference>
<reference evidence="21" key="5">
    <citation type="journal article" date="2010" name="Curr. Opin. Microbiol.">
        <title>Diversity of structure and function of response regulator output domains.</title>
        <authorList>
            <person name="Galperin M.Y."/>
        </authorList>
    </citation>
    <scope>NUCLEOTIDE SEQUENCE</scope>
</reference>
<evidence type="ECO:0000256" key="8">
    <source>
        <dbReference type="ARBA" id="ARBA00022840"/>
    </source>
</evidence>
<dbReference type="SUPFAM" id="SSF47384">
    <property type="entry name" value="Homodimeric domain of signal transducing histidine kinase"/>
    <property type="match status" value="1"/>
</dbReference>
<dbReference type="AlphaFoldDB" id="A0A8B6XC73"/>
<evidence type="ECO:0000259" key="16">
    <source>
        <dbReference type="PROSITE" id="PS50109"/>
    </source>
</evidence>
<dbReference type="InterPro" id="IPR004358">
    <property type="entry name" value="Sig_transdc_His_kin-like_C"/>
</dbReference>
<feature type="domain" description="Histidine kinase" evidence="16">
    <location>
        <begin position="351"/>
        <end position="572"/>
    </location>
</feature>
<evidence type="ECO:0000256" key="9">
    <source>
        <dbReference type="ARBA" id="ARBA00023012"/>
    </source>
</evidence>
<evidence type="ECO:0000256" key="4">
    <source>
        <dbReference type="ARBA" id="ARBA00022679"/>
    </source>
</evidence>
<keyword evidence="20" id="KW-1185">Reference proteome</keyword>
<evidence type="ECO:0000256" key="12">
    <source>
        <dbReference type="ARBA" id="ARBA00064003"/>
    </source>
</evidence>
<dbReference type="PROSITE" id="PS50113">
    <property type="entry name" value="PAC"/>
    <property type="match status" value="2"/>
</dbReference>
<dbReference type="SMART" id="SM00388">
    <property type="entry name" value="HisKA"/>
    <property type="match status" value="1"/>
</dbReference>
<evidence type="ECO:0000256" key="3">
    <source>
        <dbReference type="ARBA" id="ARBA00022553"/>
    </source>
</evidence>
<reference evidence="21" key="2">
    <citation type="journal article" date="1999" name="Curr. Biol.">
        <title>Signal transduction: Gyrating protein kinases.</title>
        <authorList>
            <person name="Stock J."/>
        </authorList>
    </citation>
    <scope>NUCLEOTIDE SEQUENCE</scope>
</reference>
<evidence type="ECO:0000259" key="17">
    <source>
        <dbReference type="PROSITE" id="PS50110"/>
    </source>
</evidence>
<keyword evidence="9" id="KW-0902">Two-component regulatory system</keyword>
<dbReference type="CDD" id="cd17546">
    <property type="entry name" value="REC_hyHK_CKI1_RcsC-like"/>
    <property type="match status" value="1"/>
</dbReference>
<dbReference type="FunFam" id="1.10.287.130:FF:000002">
    <property type="entry name" value="Two-component osmosensing histidine kinase"/>
    <property type="match status" value="1"/>
</dbReference>
<feature type="domain" description="PAS" evidence="18">
    <location>
        <begin position="62"/>
        <end position="120"/>
    </location>
</feature>
<dbReference type="Pfam" id="PF00512">
    <property type="entry name" value="HisKA"/>
    <property type="match status" value="1"/>
</dbReference>
<evidence type="ECO:0000259" key="19">
    <source>
        <dbReference type="PROSITE" id="PS50113"/>
    </source>
</evidence>
<keyword evidence="4" id="KW-0808">Transferase</keyword>
<evidence type="ECO:0000256" key="15">
    <source>
        <dbReference type="PROSITE-ProRule" id="PRU00169"/>
    </source>
</evidence>
<reference evidence="21" key="1">
    <citation type="journal article" date="1994" name="Trends Genet.">
        <title>Protein histidine kinases and signal transduction in prokaryotes and eukaryotes.</title>
        <authorList>
            <person name="Alex L.A."/>
            <person name="Simon M.I."/>
        </authorList>
    </citation>
    <scope>NUCLEOTIDE SEQUENCE</scope>
</reference>
<feature type="domain" description="PAC" evidence="19">
    <location>
        <begin position="123"/>
        <end position="174"/>
    </location>
</feature>
<dbReference type="OrthoDB" id="8670869at2"/>
<dbReference type="Gene3D" id="3.30.565.10">
    <property type="entry name" value="Histidine kinase-like ATPase, C-terminal domain"/>
    <property type="match status" value="1"/>
</dbReference>
<dbReference type="InterPro" id="IPR000014">
    <property type="entry name" value="PAS"/>
</dbReference>
<dbReference type="PROSITE" id="PS50109">
    <property type="entry name" value="HIS_KIN"/>
    <property type="match status" value="1"/>
</dbReference>
<dbReference type="GO" id="GO:0005524">
    <property type="term" value="F:ATP binding"/>
    <property type="evidence" value="ECO:0007669"/>
    <property type="project" value="UniProtKB-KW"/>
</dbReference>
<dbReference type="PROSITE" id="PS50112">
    <property type="entry name" value="PAS"/>
    <property type="match status" value="2"/>
</dbReference>
<dbReference type="EC" id="2.7.13.3" evidence="2"/>
<dbReference type="SMART" id="SM00091">
    <property type="entry name" value="PAS"/>
    <property type="match status" value="2"/>
</dbReference>
<evidence type="ECO:0000256" key="10">
    <source>
        <dbReference type="ARBA" id="ARBA00023026"/>
    </source>
</evidence>
<dbReference type="GO" id="GO:0000155">
    <property type="term" value="F:phosphorelay sensor kinase activity"/>
    <property type="evidence" value="ECO:0007669"/>
    <property type="project" value="InterPro"/>
</dbReference>
<comment type="subunit">
    <text evidence="12">At low DSF concentrations, interacts with RpfF.</text>
</comment>
<dbReference type="Pfam" id="PF13426">
    <property type="entry name" value="PAS_9"/>
    <property type="match status" value="1"/>
</dbReference>
<dbReference type="InterPro" id="IPR003594">
    <property type="entry name" value="HATPase_dom"/>
</dbReference>
<proteinExistence type="predicted"/>
<dbReference type="Gene3D" id="1.10.287.130">
    <property type="match status" value="1"/>
</dbReference>
<dbReference type="Gene3D" id="3.40.50.2300">
    <property type="match status" value="1"/>
</dbReference>
<dbReference type="InterPro" id="IPR013655">
    <property type="entry name" value="PAS_fold_3"/>
</dbReference>
<dbReference type="SMART" id="SM00448">
    <property type="entry name" value="REC"/>
    <property type="match status" value="1"/>
</dbReference>
<feature type="domain" description="Response regulatory" evidence="17">
    <location>
        <begin position="603"/>
        <end position="719"/>
    </location>
</feature>